<sequence length="71" mass="8145">MSVVNCRDCGKVMLERRIRLCNDCIESQKEDLLKIKEYLSNNREASIMDVVQHTGLSLNRIRELTAGNIHA</sequence>
<proteinExistence type="predicted"/>
<keyword evidence="2" id="KW-1185">Reference proteome</keyword>
<evidence type="ECO:0008006" key="3">
    <source>
        <dbReference type="Google" id="ProtNLM"/>
    </source>
</evidence>
<organism evidence="1 2">
    <name type="scientific">Cohnella kolymensis</name>
    <dbReference type="NCBI Taxonomy" id="1590652"/>
    <lineage>
        <taxon>Bacteria</taxon>
        <taxon>Bacillati</taxon>
        <taxon>Bacillota</taxon>
        <taxon>Bacilli</taxon>
        <taxon>Bacillales</taxon>
        <taxon>Paenibacillaceae</taxon>
        <taxon>Cohnella</taxon>
    </lineage>
</organism>
<comment type="caution">
    <text evidence="1">The sequence shown here is derived from an EMBL/GenBank/DDBJ whole genome shotgun (WGS) entry which is preliminary data.</text>
</comment>
<accession>A0ABR5A3P8</accession>
<name>A0ABR5A3P8_9BACL</name>
<gene>
    <name evidence="1" type="ORF">SD71_12225</name>
</gene>
<evidence type="ECO:0000313" key="2">
    <source>
        <dbReference type="Proteomes" id="UP000054526"/>
    </source>
</evidence>
<evidence type="ECO:0000313" key="1">
    <source>
        <dbReference type="EMBL" id="KIL35659.1"/>
    </source>
</evidence>
<reference evidence="1 2" key="1">
    <citation type="submission" date="2014-12" db="EMBL/GenBank/DDBJ databases">
        <title>Draft genome sequence of Cohnella kolymensis strain B-2846.</title>
        <authorList>
            <person name="Karlyshev A.V."/>
            <person name="Kudryashova E.B."/>
        </authorList>
    </citation>
    <scope>NUCLEOTIDE SEQUENCE [LARGE SCALE GENOMIC DNA]</scope>
    <source>
        <strain evidence="1 2">VKM B-2846</strain>
    </source>
</reference>
<protein>
    <recommendedName>
        <fullName evidence="3">Flagellar protein</fullName>
    </recommendedName>
</protein>
<dbReference type="Proteomes" id="UP000054526">
    <property type="component" value="Unassembled WGS sequence"/>
</dbReference>
<dbReference type="RefSeq" id="WP_041063602.1">
    <property type="nucleotide sequence ID" value="NZ_JXAL01000017.1"/>
</dbReference>
<dbReference type="EMBL" id="JXAL01000017">
    <property type="protein sequence ID" value="KIL35659.1"/>
    <property type="molecule type" value="Genomic_DNA"/>
</dbReference>